<dbReference type="Proteomes" id="UP000186806">
    <property type="component" value="Unassembled WGS sequence"/>
</dbReference>
<dbReference type="CDD" id="cd04730">
    <property type="entry name" value="NPD_like"/>
    <property type="match status" value="1"/>
</dbReference>
<dbReference type="InterPro" id="IPR013785">
    <property type="entry name" value="Aldolase_TIM"/>
</dbReference>
<dbReference type="AlphaFoldDB" id="A0A1Q8TGF3"/>
<keyword evidence="1" id="KW-0285">Flavoprotein</keyword>
<evidence type="ECO:0000256" key="1">
    <source>
        <dbReference type="ARBA" id="ARBA00022630"/>
    </source>
</evidence>
<dbReference type="Pfam" id="PF03060">
    <property type="entry name" value="NMO"/>
    <property type="match status" value="2"/>
</dbReference>
<dbReference type="SUPFAM" id="SSF51412">
    <property type="entry name" value="Inosine monophosphate dehydrogenase (IMPDH)"/>
    <property type="match status" value="1"/>
</dbReference>
<dbReference type="Gene3D" id="3.20.20.70">
    <property type="entry name" value="Aldolase class I"/>
    <property type="match status" value="1"/>
</dbReference>
<protein>
    <recommendedName>
        <fullName evidence="6">2-nitropropane dioxygenase</fullName>
    </recommendedName>
</protein>
<evidence type="ECO:0000313" key="5">
    <source>
        <dbReference type="Proteomes" id="UP000186806"/>
    </source>
</evidence>
<evidence type="ECO:0000313" key="4">
    <source>
        <dbReference type="EMBL" id="OLO12738.1"/>
    </source>
</evidence>
<dbReference type="PANTHER" id="PTHR32332">
    <property type="entry name" value="2-NITROPROPANE DIOXYGENASE"/>
    <property type="match status" value="1"/>
</dbReference>
<evidence type="ECO:0000256" key="3">
    <source>
        <dbReference type="ARBA" id="ARBA00023002"/>
    </source>
</evidence>
<accession>A0A1Q8TGF3</accession>
<dbReference type="RefSeq" id="WP_075368370.1">
    <property type="nucleotide sequence ID" value="NZ_MSDQ01000006.1"/>
</dbReference>
<proteinExistence type="predicted"/>
<name>A0A1Q8TGF3_9GAMM</name>
<evidence type="ECO:0000256" key="2">
    <source>
        <dbReference type="ARBA" id="ARBA00022643"/>
    </source>
</evidence>
<dbReference type="PANTHER" id="PTHR32332:SF20">
    <property type="entry name" value="2-NITROPROPANE DIOXYGENASE-LIKE PROTEIN"/>
    <property type="match status" value="1"/>
</dbReference>
<comment type="caution">
    <text evidence="4">The sequence shown here is derived from an EMBL/GenBank/DDBJ whole genome shotgun (WGS) entry which is preliminary data.</text>
</comment>
<dbReference type="EMBL" id="MSDQ01000006">
    <property type="protein sequence ID" value="OLO12738.1"/>
    <property type="molecule type" value="Genomic_DNA"/>
</dbReference>
<sequence length="317" mass="33154">MDFRDLAVPILQAPIGSVATEDLAVAVSNAGAMGSLAMTWAEPQAAAAAVARIKARTSAPFFVNFVLAFEPKAFDAVLDEGVPVVTLSWGHSADLIARAHAKNVSVGVQVGTVQGAQRAARDGADFLICQGVEAGGHVQSTTPLKTLLPSVVEQAAGLPVVATGGLADGGDLKWALDRGASAAMLGTRFVATLESQAHTQYKRAIADASSTDTSFTVCFDGGWPNATHRVLRNSTLEQWEAAGCPPHGCRPGEEDVIARKPVGDDVLRYDDTPAMASLTGEAMDCALFAGLSVDKITDIPSASECVMRIWRECEFSD</sequence>
<organism evidence="4 5">
    <name type="scientific">Chromohalobacter japonicus</name>
    <dbReference type="NCBI Taxonomy" id="223900"/>
    <lineage>
        <taxon>Bacteria</taxon>
        <taxon>Pseudomonadati</taxon>
        <taxon>Pseudomonadota</taxon>
        <taxon>Gammaproteobacteria</taxon>
        <taxon>Oceanospirillales</taxon>
        <taxon>Halomonadaceae</taxon>
        <taxon>Chromohalobacter</taxon>
    </lineage>
</organism>
<keyword evidence="3" id="KW-0560">Oxidoreductase</keyword>
<gene>
    <name evidence="4" type="ORF">BTW10_04655</name>
</gene>
<keyword evidence="5" id="KW-1185">Reference proteome</keyword>
<reference evidence="4 5" key="1">
    <citation type="submission" date="2016-12" db="EMBL/GenBank/DDBJ databases">
        <title>Draft genome sequences of strains Salinicola socius SMB35, Salinicola sp. MH3R3-1 and Chromohalobacter sp. SMB17 from the Verkhnekamsk potash mining region of Russia.</title>
        <authorList>
            <person name="Mavrodi D.V."/>
            <person name="Olsson B.E."/>
            <person name="Korsakova E.S."/>
            <person name="Pyankova A."/>
            <person name="Mavrodi O.V."/>
            <person name="Plotnikova E.G."/>
        </authorList>
    </citation>
    <scope>NUCLEOTIDE SEQUENCE [LARGE SCALE GENOMIC DNA]</scope>
    <source>
        <strain evidence="4 5">SMB17</strain>
    </source>
</reference>
<dbReference type="GO" id="GO:0018580">
    <property type="term" value="F:nitronate monooxygenase activity"/>
    <property type="evidence" value="ECO:0007669"/>
    <property type="project" value="InterPro"/>
</dbReference>
<evidence type="ECO:0008006" key="6">
    <source>
        <dbReference type="Google" id="ProtNLM"/>
    </source>
</evidence>
<dbReference type="InterPro" id="IPR004136">
    <property type="entry name" value="NMO"/>
</dbReference>
<keyword evidence="2" id="KW-0288">FMN</keyword>